<dbReference type="InterPro" id="IPR020103">
    <property type="entry name" value="PsdUridine_synth_cat_dom_sf"/>
</dbReference>
<dbReference type="Proteomes" id="UP000319004">
    <property type="component" value="Chromosome"/>
</dbReference>
<dbReference type="SUPFAM" id="SSF55120">
    <property type="entry name" value="Pseudouridine synthase"/>
    <property type="match status" value="1"/>
</dbReference>
<reference evidence="3 4" key="1">
    <citation type="submission" date="2019-03" db="EMBL/GenBank/DDBJ databases">
        <title>Deep-cultivation of Planctomycetes and their phenomic and genomic characterization uncovers novel biology.</title>
        <authorList>
            <person name="Wiegand S."/>
            <person name="Jogler M."/>
            <person name="Boedeker C."/>
            <person name="Pinto D."/>
            <person name="Vollmers J."/>
            <person name="Rivas-Marin E."/>
            <person name="Kohn T."/>
            <person name="Peeters S.H."/>
            <person name="Heuer A."/>
            <person name="Rast P."/>
            <person name="Oberbeckmann S."/>
            <person name="Bunk B."/>
            <person name="Jeske O."/>
            <person name="Meyerdierks A."/>
            <person name="Storesund J.E."/>
            <person name="Kallscheuer N."/>
            <person name="Luecker S."/>
            <person name="Lage O.M."/>
            <person name="Pohl T."/>
            <person name="Merkel B.J."/>
            <person name="Hornburger P."/>
            <person name="Mueller R.-W."/>
            <person name="Bruemmer F."/>
            <person name="Labrenz M."/>
            <person name="Spormann A.M."/>
            <person name="Op den Camp H."/>
            <person name="Overmann J."/>
            <person name="Amann R."/>
            <person name="Jetten M.S.M."/>
            <person name="Mascher T."/>
            <person name="Medema M.H."/>
            <person name="Devos D.P."/>
            <person name="Kaster A.-K."/>
            <person name="Ovreas L."/>
            <person name="Rohde M."/>
            <person name="Galperin M.Y."/>
            <person name="Jogler C."/>
        </authorList>
    </citation>
    <scope>NUCLEOTIDE SEQUENCE [LARGE SCALE GENOMIC DNA]</scope>
    <source>
        <strain evidence="3 4">Enr13</strain>
    </source>
</reference>
<dbReference type="InterPro" id="IPR050188">
    <property type="entry name" value="RluA_PseudoU_synthase"/>
</dbReference>
<keyword evidence="4" id="KW-1185">Reference proteome</keyword>
<dbReference type="GO" id="GO:0003723">
    <property type="term" value="F:RNA binding"/>
    <property type="evidence" value="ECO:0007669"/>
    <property type="project" value="InterPro"/>
</dbReference>
<dbReference type="CDD" id="cd02869">
    <property type="entry name" value="PseudoU_synth_RluA_like"/>
    <property type="match status" value="1"/>
</dbReference>
<dbReference type="PANTHER" id="PTHR21600">
    <property type="entry name" value="MITOCHONDRIAL RNA PSEUDOURIDINE SYNTHASE"/>
    <property type="match status" value="1"/>
</dbReference>
<organism evidence="3 4">
    <name type="scientific">Stieleria neptunia</name>
    <dbReference type="NCBI Taxonomy" id="2527979"/>
    <lineage>
        <taxon>Bacteria</taxon>
        <taxon>Pseudomonadati</taxon>
        <taxon>Planctomycetota</taxon>
        <taxon>Planctomycetia</taxon>
        <taxon>Pirellulales</taxon>
        <taxon>Pirellulaceae</taxon>
        <taxon>Stieleria</taxon>
    </lineage>
</organism>
<dbReference type="RefSeq" id="WP_231743837.1">
    <property type="nucleotide sequence ID" value="NZ_CP037423.1"/>
</dbReference>
<dbReference type="KEGG" id="snep:Enr13x_60210"/>
<evidence type="ECO:0000313" key="4">
    <source>
        <dbReference type="Proteomes" id="UP000319004"/>
    </source>
</evidence>
<sequence length="226" mass="24894">MAESDIELLWQSDLMMAVNKPAGLSTQAPAGIDSLESRLHRQFARTDRYLSFPHRLDRFVSGVILVALTKKAARLLSAQFASRKTRKQYLAVVEGQCKVGQTGPQQWDDFIRKVNDQPRAEVCDEAAPGAKLASTVVKTLSLDLAADRTLMELSPITGRMHQLRLQTASRGHPIVGDETYGATQGGAKQGGATKQHTDRILLHAHRLEFHDPSNGRLIQVESACPF</sequence>
<gene>
    <name evidence="3" type="primary">rluA</name>
    <name evidence="3" type="ORF">Enr13x_60210</name>
</gene>
<dbReference type="GO" id="GO:0160151">
    <property type="term" value="F:tRNA pseudouridine(32) synthase activity"/>
    <property type="evidence" value="ECO:0007669"/>
    <property type="project" value="UniProtKB-EC"/>
</dbReference>
<dbReference type="PANTHER" id="PTHR21600:SF87">
    <property type="entry name" value="RNA PSEUDOURIDYLATE SYNTHASE DOMAIN-CONTAINING PROTEIN 1"/>
    <property type="match status" value="1"/>
</dbReference>
<dbReference type="InterPro" id="IPR006145">
    <property type="entry name" value="PsdUridine_synth_RsuA/RluA"/>
</dbReference>
<keyword evidence="3" id="KW-0413">Isomerase</keyword>
<dbReference type="Gene3D" id="3.30.2350.10">
    <property type="entry name" value="Pseudouridine synthase"/>
    <property type="match status" value="1"/>
</dbReference>
<proteinExistence type="inferred from homology"/>
<comment type="similarity">
    <text evidence="1">Belongs to the pseudouridine synthase RluA family.</text>
</comment>
<name>A0A518HZ92_9BACT</name>
<dbReference type="EMBL" id="CP037423">
    <property type="protein sequence ID" value="QDV46117.1"/>
    <property type="molecule type" value="Genomic_DNA"/>
</dbReference>
<accession>A0A518HZ92</accession>
<feature type="domain" description="Pseudouridine synthase RsuA/RluA-like" evidence="2">
    <location>
        <begin position="16"/>
        <end position="168"/>
    </location>
</feature>
<dbReference type="GO" id="GO:0000455">
    <property type="term" value="P:enzyme-directed rRNA pseudouridine synthesis"/>
    <property type="evidence" value="ECO:0007669"/>
    <property type="project" value="TreeGrafter"/>
</dbReference>
<dbReference type="AlphaFoldDB" id="A0A518HZ92"/>
<evidence type="ECO:0000256" key="1">
    <source>
        <dbReference type="ARBA" id="ARBA00010876"/>
    </source>
</evidence>
<evidence type="ECO:0000313" key="3">
    <source>
        <dbReference type="EMBL" id="QDV46117.1"/>
    </source>
</evidence>
<dbReference type="Pfam" id="PF00849">
    <property type="entry name" value="PseudoU_synth_2"/>
    <property type="match status" value="1"/>
</dbReference>
<evidence type="ECO:0000259" key="2">
    <source>
        <dbReference type="Pfam" id="PF00849"/>
    </source>
</evidence>
<dbReference type="EC" id="5.4.99.28" evidence="3"/>
<protein>
    <submittedName>
        <fullName evidence="3">Ribosomal large subunit pseudouridine synthase A</fullName>
        <ecNumber evidence="3">5.4.99.28</ecNumber>
    </submittedName>
</protein>